<reference evidence="7" key="1">
    <citation type="submission" date="2023-05" db="EMBL/GenBank/DDBJ databases">
        <title>Mariniplasma microaerophilum sp. nov., a novel anaerobic mollicute isolated from terrestrial mud volcano, Taman Peninsula, Russia.</title>
        <authorList>
            <person name="Khomyakova M.A."/>
            <person name="Merkel A.Y."/>
            <person name="Slobodkin A.I."/>
        </authorList>
    </citation>
    <scope>NUCLEOTIDE SEQUENCE</scope>
    <source>
        <strain evidence="7">M4Ah</strain>
    </source>
</reference>
<evidence type="ECO:0000313" key="7">
    <source>
        <dbReference type="EMBL" id="MDI6452027.1"/>
    </source>
</evidence>
<dbReference type="Pfam" id="PF01509">
    <property type="entry name" value="TruB_N"/>
    <property type="match status" value="1"/>
</dbReference>
<dbReference type="InterPro" id="IPR002501">
    <property type="entry name" value="PsdUridine_synth_N"/>
</dbReference>
<dbReference type="PANTHER" id="PTHR13767:SF2">
    <property type="entry name" value="PSEUDOURIDYLATE SYNTHASE TRUB1"/>
    <property type="match status" value="1"/>
</dbReference>
<evidence type="ECO:0000256" key="2">
    <source>
        <dbReference type="ARBA" id="ARBA00005642"/>
    </source>
</evidence>
<comment type="catalytic activity">
    <reaction evidence="1 5">
        <text>uridine(55) in tRNA = pseudouridine(55) in tRNA</text>
        <dbReference type="Rhea" id="RHEA:42532"/>
        <dbReference type="Rhea" id="RHEA-COMP:10101"/>
        <dbReference type="Rhea" id="RHEA-COMP:10102"/>
        <dbReference type="ChEBI" id="CHEBI:65314"/>
        <dbReference type="ChEBI" id="CHEBI:65315"/>
        <dbReference type="EC" id="5.4.99.25"/>
    </reaction>
</comment>
<dbReference type="AlphaFoldDB" id="A0AAW6U2C5"/>
<comment type="similarity">
    <text evidence="2 5">Belongs to the pseudouridine synthase TruB family. Type 1 subfamily.</text>
</comment>
<dbReference type="SUPFAM" id="SSF55120">
    <property type="entry name" value="Pseudouridine synthase"/>
    <property type="match status" value="1"/>
</dbReference>
<dbReference type="InterPro" id="IPR020103">
    <property type="entry name" value="PsdUridine_synth_cat_dom_sf"/>
</dbReference>
<feature type="active site" description="Nucleophile" evidence="5">
    <location>
        <position position="38"/>
    </location>
</feature>
<dbReference type="HAMAP" id="MF_01080">
    <property type="entry name" value="TruB_bact"/>
    <property type="match status" value="1"/>
</dbReference>
<proteinExistence type="inferred from homology"/>
<organism evidence="7 8">
    <name type="scientific">Peloplasma aerotolerans</name>
    <dbReference type="NCBI Taxonomy" id="3044389"/>
    <lineage>
        <taxon>Bacteria</taxon>
        <taxon>Bacillati</taxon>
        <taxon>Mycoplasmatota</taxon>
        <taxon>Mollicutes</taxon>
        <taxon>Acholeplasmatales</taxon>
        <taxon>Acholeplasmataceae</taxon>
        <taxon>Peloplasma</taxon>
    </lineage>
</organism>
<evidence type="ECO:0000259" key="6">
    <source>
        <dbReference type="Pfam" id="PF01509"/>
    </source>
</evidence>
<dbReference type="PANTHER" id="PTHR13767">
    <property type="entry name" value="TRNA-PSEUDOURIDINE SYNTHASE"/>
    <property type="match status" value="1"/>
</dbReference>
<dbReference type="GO" id="GO:1990481">
    <property type="term" value="P:mRNA pseudouridine synthesis"/>
    <property type="evidence" value="ECO:0007669"/>
    <property type="project" value="TreeGrafter"/>
</dbReference>
<sequence>MDGFLLINKPKGLTSHDVVFKIKKKLHVDKIGHTGTLDPFACGLLILCLGKATKLAYMFSDLDKAYEGTIVFGKHYDTYDTTGQIMDEKEPLFNEEDLKNAMDSLKGRYQQLPPMYSAIKVDGQKLYQLARKGLDVERDTREVQIYEFDMKSKLSTNQFGFYTSVSKGTYIRSLAVDLAKKLNTFAALSSLNRLSIGNYHLKDAKTIENVAPEHLISLNDYFKTYPKIALNDYMIKLVKNGVYLDERQTTINKPFIVIDEHNQMIAFYDVIGLNKYKPMLIF</sequence>
<dbReference type="GO" id="GO:0031119">
    <property type="term" value="P:tRNA pseudouridine synthesis"/>
    <property type="evidence" value="ECO:0007669"/>
    <property type="project" value="UniProtKB-UniRule"/>
</dbReference>
<keyword evidence="8" id="KW-1185">Reference proteome</keyword>
<comment type="function">
    <text evidence="5">Responsible for synthesis of pseudouridine from uracil-55 in the psi GC loop of transfer RNAs.</text>
</comment>
<evidence type="ECO:0000256" key="4">
    <source>
        <dbReference type="ARBA" id="ARBA00023235"/>
    </source>
</evidence>
<dbReference type="GO" id="GO:0160148">
    <property type="term" value="F:tRNA pseudouridine(55) synthase activity"/>
    <property type="evidence" value="ECO:0007669"/>
    <property type="project" value="UniProtKB-EC"/>
</dbReference>
<keyword evidence="4 5" id="KW-0413">Isomerase</keyword>
<dbReference type="EC" id="5.4.99.25" evidence="5"/>
<name>A0AAW6U2C5_9MOLU</name>
<dbReference type="RefSeq" id="WP_282838415.1">
    <property type="nucleotide sequence ID" value="NZ_JASCXW010000001.1"/>
</dbReference>
<keyword evidence="3 5" id="KW-0819">tRNA processing</keyword>
<dbReference type="InterPro" id="IPR014780">
    <property type="entry name" value="tRNA_psdUridine_synth_TruB"/>
</dbReference>
<evidence type="ECO:0000313" key="8">
    <source>
        <dbReference type="Proteomes" id="UP001431532"/>
    </source>
</evidence>
<protein>
    <recommendedName>
        <fullName evidence="5">tRNA pseudouridine synthase B</fullName>
        <ecNumber evidence="5">5.4.99.25</ecNumber>
    </recommendedName>
    <alternativeName>
        <fullName evidence="5">tRNA pseudouridine(55) synthase</fullName>
        <shortName evidence="5">Psi55 synthase</shortName>
    </alternativeName>
    <alternativeName>
        <fullName evidence="5">tRNA pseudouridylate synthase</fullName>
    </alternativeName>
    <alternativeName>
        <fullName evidence="5">tRNA-uridine isomerase</fullName>
    </alternativeName>
</protein>
<dbReference type="EMBL" id="JASCXW010000001">
    <property type="protein sequence ID" value="MDI6452027.1"/>
    <property type="molecule type" value="Genomic_DNA"/>
</dbReference>
<evidence type="ECO:0000256" key="3">
    <source>
        <dbReference type="ARBA" id="ARBA00022694"/>
    </source>
</evidence>
<dbReference type="NCBIfam" id="TIGR00431">
    <property type="entry name" value="TruB"/>
    <property type="match status" value="1"/>
</dbReference>
<dbReference type="CDD" id="cd02573">
    <property type="entry name" value="PseudoU_synth_EcTruB"/>
    <property type="match status" value="1"/>
</dbReference>
<dbReference type="Gene3D" id="3.30.2350.10">
    <property type="entry name" value="Pseudouridine synthase"/>
    <property type="match status" value="1"/>
</dbReference>
<accession>A0AAW6U2C5</accession>
<comment type="caution">
    <text evidence="7">The sequence shown here is derived from an EMBL/GenBank/DDBJ whole genome shotgun (WGS) entry which is preliminary data.</text>
</comment>
<gene>
    <name evidence="5 7" type="primary">truB</name>
    <name evidence="7" type="ORF">QJ521_00495</name>
</gene>
<dbReference type="GO" id="GO:0003723">
    <property type="term" value="F:RNA binding"/>
    <property type="evidence" value="ECO:0007669"/>
    <property type="project" value="InterPro"/>
</dbReference>
<evidence type="ECO:0000256" key="1">
    <source>
        <dbReference type="ARBA" id="ARBA00000385"/>
    </source>
</evidence>
<feature type="domain" description="Pseudouridine synthase II N-terminal" evidence="6">
    <location>
        <begin position="23"/>
        <end position="171"/>
    </location>
</feature>
<evidence type="ECO:0000256" key="5">
    <source>
        <dbReference type="HAMAP-Rule" id="MF_01080"/>
    </source>
</evidence>
<dbReference type="Proteomes" id="UP001431532">
    <property type="component" value="Unassembled WGS sequence"/>
</dbReference>